<gene>
    <name evidence="2" type="ORF">G647_08732</name>
</gene>
<evidence type="ECO:0000256" key="1">
    <source>
        <dbReference type="SAM" id="MobiDB-lite"/>
    </source>
</evidence>
<feature type="compositionally biased region" description="Low complexity" evidence="1">
    <location>
        <begin position="455"/>
        <end position="469"/>
    </location>
</feature>
<accession>V9CYJ8</accession>
<feature type="compositionally biased region" description="Low complexity" evidence="1">
    <location>
        <begin position="485"/>
        <end position="509"/>
    </location>
</feature>
<evidence type="ECO:0000313" key="3">
    <source>
        <dbReference type="Proteomes" id="UP000030678"/>
    </source>
</evidence>
<feature type="compositionally biased region" description="Pro residues" evidence="1">
    <location>
        <begin position="562"/>
        <end position="585"/>
    </location>
</feature>
<feature type="compositionally biased region" description="Basic and acidic residues" evidence="1">
    <location>
        <begin position="89"/>
        <end position="104"/>
    </location>
</feature>
<reference evidence="2 3" key="1">
    <citation type="submission" date="2013-03" db="EMBL/GenBank/DDBJ databases">
        <title>The Genome Sequence of Cladophialophora carrionii CBS 160.54.</title>
        <authorList>
            <consortium name="The Broad Institute Genomics Platform"/>
            <person name="Cuomo C."/>
            <person name="de Hoog S."/>
            <person name="Gorbushina A."/>
            <person name="Walker B."/>
            <person name="Young S.K."/>
            <person name="Zeng Q."/>
            <person name="Gargeya S."/>
            <person name="Fitzgerald M."/>
            <person name="Haas B."/>
            <person name="Abouelleil A."/>
            <person name="Allen A.W."/>
            <person name="Alvarado L."/>
            <person name="Arachchi H.M."/>
            <person name="Berlin A.M."/>
            <person name="Chapman S.B."/>
            <person name="Gainer-Dewar J."/>
            <person name="Goldberg J."/>
            <person name="Griggs A."/>
            <person name="Gujja S."/>
            <person name="Hansen M."/>
            <person name="Howarth C."/>
            <person name="Imamovic A."/>
            <person name="Ireland A."/>
            <person name="Larimer J."/>
            <person name="McCowan C."/>
            <person name="Murphy C."/>
            <person name="Pearson M."/>
            <person name="Poon T.W."/>
            <person name="Priest M."/>
            <person name="Roberts A."/>
            <person name="Saif S."/>
            <person name="Shea T."/>
            <person name="Sisk P."/>
            <person name="Sykes S."/>
            <person name="Wortman J."/>
            <person name="Nusbaum C."/>
            <person name="Birren B."/>
        </authorList>
    </citation>
    <scope>NUCLEOTIDE SEQUENCE [LARGE SCALE GENOMIC DNA]</scope>
    <source>
        <strain evidence="2 3">CBS 160.54</strain>
    </source>
</reference>
<dbReference type="VEuPathDB" id="FungiDB:G647_08732"/>
<organism evidence="2 3">
    <name type="scientific">Cladophialophora carrionii CBS 160.54</name>
    <dbReference type="NCBI Taxonomy" id="1279043"/>
    <lineage>
        <taxon>Eukaryota</taxon>
        <taxon>Fungi</taxon>
        <taxon>Dikarya</taxon>
        <taxon>Ascomycota</taxon>
        <taxon>Pezizomycotina</taxon>
        <taxon>Eurotiomycetes</taxon>
        <taxon>Chaetothyriomycetidae</taxon>
        <taxon>Chaetothyriales</taxon>
        <taxon>Herpotrichiellaceae</taxon>
        <taxon>Cladophialophora</taxon>
    </lineage>
</organism>
<dbReference type="RefSeq" id="XP_008731261.1">
    <property type="nucleotide sequence ID" value="XM_008733039.1"/>
</dbReference>
<feature type="compositionally biased region" description="Low complexity" evidence="1">
    <location>
        <begin position="413"/>
        <end position="429"/>
    </location>
</feature>
<dbReference type="Proteomes" id="UP000030678">
    <property type="component" value="Unassembled WGS sequence"/>
</dbReference>
<name>V9CYJ8_9EURO</name>
<feature type="compositionally biased region" description="Basic and acidic residues" evidence="1">
    <location>
        <begin position="430"/>
        <end position="452"/>
    </location>
</feature>
<protein>
    <submittedName>
        <fullName evidence="2">Uncharacterized protein</fullName>
    </submittedName>
</protein>
<proteinExistence type="predicted"/>
<dbReference type="OrthoDB" id="10574441at2759"/>
<dbReference type="AlphaFoldDB" id="V9CYJ8"/>
<dbReference type="EMBL" id="KB822709">
    <property type="protein sequence ID" value="ETI19719.1"/>
    <property type="molecule type" value="Genomic_DNA"/>
</dbReference>
<dbReference type="HOGENOM" id="CLU_379463_0_0_1"/>
<feature type="region of interest" description="Disordered" evidence="1">
    <location>
        <begin position="50"/>
        <end position="257"/>
    </location>
</feature>
<feature type="compositionally biased region" description="Low complexity" evidence="1">
    <location>
        <begin position="138"/>
        <end position="159"/>
    </location>
</feature>
<evidence type="ECO:0000313" key="2">
    <source>
        <dbReference type="EMBL" id="ETI19719.1"/>
    </source>
</evidence>
<feature type="region of interest" description="Disordered" evidence="1">
    <location>
        <begin position="281"/>
        <end position="642"/>
    </location>
</feature>
<feature type="compositionally biased region" description="Low complexity" evidence="1">
    <location>
        <begin position="331"/>
        <end position="344"/>
    </location>
</feature>
<sequence length="730" mass="77729">MANTQICSSKKEKQFPELKLRFSGGENSVMGGGLLAEALLSPRRYHNLRVEHKKAQDARRAATAADEGTTSIKADDAGGEELAKAPASRAEKARGTPSNEKSEQACDAEATEAEAAEHRDLEANGQAHKPARSGPSEAGSANGAGRKSSSSSHHSSKQGSAHDSKQGAARDPQVSLGLRGGGGPLHRHTSTIIADGSARTVQTSGSGIPRTLDTRGNVGAQPQQQPPSFRRPSQSVPRPPPTSDSRPALNRPSAPPTILNALRANTIRPESAISQQLTADPAVPGHDRATPLGQHWQNTRGRWDVSGENAPSAMIPEVTARQKISKWIEGQTQNPQSSQSPVPQLDITERTCPRCGARFPRQSASQNRSGARQPAPSQNQSTPKSHAPSARQSHKSPQTQPPGQSKCQCPPGQKQNQNQDNNQSPSQQGEETHHQREQHQQRDSHPQFHDNVHPSSKAQSQQTSTSKAQPPKQAPIGRRESMTGPQTAQQSRPPPTSQSQQGSKTQKSSQEGRNRSKKTLSTITHPGSASATAVASTSAARTKPSNAAKSQKQIIPYAPQRSQPPPPPPPLLPPPPPPPPPPQGQPQPQQQQAPCSPPNSLSPSQRLRRAADHAPEGCYLTVVPPHSAPGPDLGRGPTSTPRLPPFTLAANLADIAAQQQQDLGGLNPGFGVRFGNLRGGHGMPSPPSPSPCHGHENVTDEAARATAYWHWRCDIETEVHLARWGEMFAG</sequence>
<feature type="compositionally biased region" description="Polar residues" evidence="1">
    <location>
        <begin position="543"/>
        <end position="553"/>
    </location>
</feature>
<feature type="compositionally biased region" description="Polar residues" evidence="1">
    <location>
        <begin position="362"/>
        <end position="384"/>
    </location>
</feature>
<feature type="compositionally biased region" description="Low complexity" evidence="1">
    <location>
        <begin position="528"/>
        <end position="540"/>
    </location>
</feature>
<feature type="compositionally biased region" description="Polar residues" evidence="1">
    <location>
        <begin position="395"/>
        <end position="407"/>
    </location>
</feature>
<dbReference type="GeneID" id="19987225"/>
<feature type="compositionally biased region" description="Basic and acidic residues" evidence="1">
    <location>
        <begin position="50"/>
        <end position="60"/>
    </location>
</feature>
<feature type="compositionally biased region" description="Low complexity" evidence="1">
    <location>
        <begin position="221"/>
        <end position="236"/>
    </location>
</feature>